<dbReference type="PANTHER" id="PTHR10151">
    <property type="entry name" value="ECTONUCLEOTIDE PYROPHOSPHATASE/PHOSPHODIESTERASE"/>
    <property type="match status" value="1"/>
</dbReference>
<dbReference type="OrthoDB" id="9779267at2"/>
<dbReference type="RefSeq" id="WP_131581515.1">
    <property type="nucleotide sequence ID" value="NZ_SJZJ01000002.1"/>
</dbReference>
<name>A0A4R1CJ46_9ACTN</name>
<dbReference type="SUPFAM" id="SSF53649">
    <property type="entry name" value="Alkaline phosphatase-like"/>
    <property type="match status" value="1"/>
</dbReference>
<dbReference type="AlphaFoldDB" id="A0A4R1CJ46"/>
<dbReference type="Pfam" id="PF01663">
    <property type="entry name" value="Phosphodiest"/>
    <property type="match status" value="1"/>
</dbReference>
<sequence length="373" mass="39843">MSLPGLELGFPAYGERSIADVVPAVAAALGKPLGVTPSGLVLPPAPAYVVLLIDGLGQQLLERYAHAAPFLTSLRGSTGTSGVPSTTATSLTSLGTGLLPGQHGLVGYTARVPETGELLNHLQWDRDVDPLTYQSHETAFAQLAARGIYTAAVNKKQFATSGLTRAAHRGATYRGADTPGDRLAETLESADGPSFTYVYDGELDKAGHQYGVASAEWLVELQLIDEFAEDLRDALPKSVRLLVVADHGMIDSPAGSRIELDKLSHLRRGITLVGGEARFRHLYVKPGALDDVLAAWRAHLGDRATVLSRDEAIARGWFGPVEDRVAGRLGDVMVACHDDLAIFSTRDFPRENTMIGLHGSLTRDELEIPILIG</sequence>
<protein>
    <submittedName>
        <fullName evidence="1">Alkaline phosphatase family protein</fullName>
    </submittedName>
</protein>
<dbReference type="InterPro" id="IPR002591">
    <property type="entry name" value="Phosphodiest/P_Trfase"/>
</dbReference>
<proteinExistence type="predicted"/>
<dbReference type="InterPro" id="IPR017850">
    <property type="entry name" value="Alkaline_phosphatase_core_sf"/>
</dbReference>
<dbReference type="Proteomes" id="UP000295453">
    <property type="component" value="Unassembled WGS sequence"/>
</dbReference>
<reference evidence="1 2" key="1">
    <citation type="submission" date="2019-03" db="EMBL/GenBank/DDBJ databases">
        <authorList>
            <person name="Kim M.K.M."/>
        </authorList>
    </citation>
    <scope>NUCLEOTIDE SEQUENCE [LARGE SCALE GENOMIC DNA]</scope>
    <source>
        <strain evidence="1 2">18JY15-6</strain>
    </source>
</reference>
<dbReference type="PANTHER" id="PTHR10151:SF120">
    <property type="entry name" value="BIS(5'-ADENOSYL)-TRIPHOSPHATASE"/>
    <property type="match status" value="1"/>
</dbReference>
<organism evidence="1 2">
    <name type="scientific">Nocardioides jejuensis</name>
    <dbReference type="NCBI Taxonomy" id="2502782"/>
    <lineage>
        <taxon>Bacteria</taxon>
        <taxon>Bacillati</taxon>
        <taxon>Actinomycetota</taxon>
        <taxon>Actinomycetes</taxon>
        <taxon>Propionibacteriales</taxon>
        <taxon>Nocardioidaceae</taxon>
        <taxon>Nocardioides</taxon>
    </lineage>
</organism>
<keyword evidence="2" id="KW-1185">Reference proteome</keyword>
<dbReference type="EMBL" id="SJZJ01000002">
    <property type="protein sequence ID" value="TCJ30867.1"/>
    <property type="molecule type" value="Genomic_DNA"/>
</dbReference>
<accession>A0A4R1CJ46</accession>
<evidence type="ECO:0000313" key="1">
    <source>
        <dbReference type="EMBL" id="TCJ30867.1"/>
    </source>
</evidence>
<dbReference type="GO" id="GO:0016787">
    <property type="term" value="F:hydrolase activity"/>
    <property type="evidence" value="ECO:0007669"/>
    <property type="project" value="UniProtKB-ARBA"/>
</dbReference>
<dbReference type="Gene3D" id="3.40.720.10">
    <property type="entry name" value="Alkaline Phosphatase, subunit A"/>
    <property type="match status" value="1"/>
</dbReference>
<gene>
    <name evidence="1" type="ORF">EPD65_02190</name>
</gene>
<evidence type="ECO:0000313" key="2">
    <source>
        <dbReference type="Proteomes" id="UP000295453"/>
    </source>
</evidence>
<comment type="caution">
    <text evidence="1">The sequence shown here is derived from an EMBL/GenBank/DDBJ whole genome shotgun (WGS) entry which is preliminary data.</text>
</comment>